<evidence type="ECO:0000313" key="3">
    <source>
        <dbReference type="Proteomes" id="UP000295110"/>
    </source>
</evidence>
<dbReference type="RefSeq" id="WP_132576834.1">
    <property type="nucleotide sequence ID" value="NZ_CBCSGL010000108.1"/>
</dbReference>
<accession>A0A4R3U466</accession>
<name>A0A4R3U466_ROSSA</name>
<feature type="transmembrane region" description="Helical" evidence="1">
    <location>
        <begin position="352"/>
        <end position="375"/>
    </location>
</feature>
<evidence type="ECO:0000313" key="2">
    <source>
        <dbReference type="EMBL" id="TCU81545.1"/>
    </source>
</evidence>
<dbReference type="Proteomes" id="UP000295110">
    <property type="component" value="Unassembled WGS sequence"/>
</dbReference>
<dbReference type="EMBL" id="SMBU01000075">
    <property type="protein sequence ID" value="TCU81545.1"/>
    <property type="molecule type" value="Genomic_DNA"/>
</dbReference>
<reference evidence="2 3" key="1">
    <citation type="submission" date="2019-03" db="EMBL/GenBank/DDBJ databases">
        <title>Genomic Encyclopedia of Type Strains, Phase IV (KMG-IV): sequencing the most valuable type-strain genomes for metagenomic binning, comparative biology and taxonomic classification.</title>
        <authorList>
            <person name="Goeker M."/>
        </authorList>
    </citation>
    <scope>NUCLEOTIDE SEQUENCE [LARGE SCALE GENOMIC DNA]</scope>
    <source>
        <strain evidence="2 3">DSM 654</strain>
    </source>
</reference>
<dbReference type="OrthoDB" id="8807260at2"/>
<gene>
    <name evidence="2" type="ORF">EV671_10751</name>
</gene>
<sequence>MSTREPDGFSLLENARDFSKAERPLQFVELRKPFFAYLLNRQNARRLTADKIVWEAPRPCVVEFVGKALPSSGDTPFATQACFAVVPSEAVGRFAYFSIRYPTDVIRRHRPGANLSGEDRVVIRFDSAKVPPIVLVYRAPILATSRYPSQIDRFAGIHEVSAFLANNPERPLRQVNAQAFEQVGEGDDSRNYVTIVGRIEGNYLDSAADSSEKWPTAAVSALQLGLDVYGHSPDGPGSLMSIPPGTLGRAQVSLQSAFLASVPSRSVLRVVRSEGAKEETVWTSSNLNLPTIPRRMDWQQQVSDWWAQLLLNRYRSDPATYQAVFQLPAPIGKVAASLAAPPVALPAAATRAFAWLTAALVIVCMLVLLFVLAIFRLRAFTSLAWTMASNEIGLDDARVRVKRRDEISTLWRVLTVLYRRNQANIRARVRVMHLAAIEREREVRVMHARLESIPGP</sequence>
<proteinExistence type="predicted"/>
<keyword evidence="3" id="KW-1185">Reference proteome</keyword>
<comment type="caution">
    <text evidence="2">The sequence shown here is derived from an EMBL/GenBank/DDBJ whole genome shotgun (WGS) entry which is preliminary data.</text>
</comment>
<evidence type="ECO:0000256" key="1">
    <source>
        <dbReference type="SAM" id="Phobius"/>
    </source>
</evidence>
<keyword evidence="1" id="KW-1133">Transmembrane helix</keyword>
<keyword evidence="1" id="KW-0812">Transmembrane</keyword>
<dbReference type="AlphaFoldDB" id="A0A4R3U466"/>
<organism evidence="2 3">
    <name type="scientific">Roseateles saccharophilus</name>
    <name type="common">Pseudomonas saccharophila</name>
    <dbReference type="NCBI Taxonomy" id="304"/>
    <lineage>
        <taxon>Bacteria</taxon>
        <taxon>Pseudomonadati</taxon>
        <taxon>Pseudomonadota</taxon>
        <taxon>Betaproteobacteria</taxon>
        <taxon>Burkholderiales</taxon>
        <taxon>Sphaerotilaceae</taxon>
        <taxon>Roseateles</taxon>
    </lineage>
</organism>
<keyword evidence="1" id="KW-0472">Membrane</keyword>
<protein>
    <submittedName>
        <fullName evidence="2">Uncharacterized protein</fullName>
    </submittedName>
</protein>